<dbReference type="InterPro" id="IPR000172">
    <property type="entry name" value="GMC_OxRdtase_N"/>
</dbReference>
<dbReference type="PROSITE" id="PS00623">
    <property type="entry name" value="GMC_OXRED_1"/>
    <property type="match status" value="1"/>
</dbReference>
<keyword evidence="3 6" id="KW-0285">Flavoprotein</keyword>
<dbReference type="SUPFAM" id="SSF54373">
    <property type="entry name" value="FAD-linked reductases, C-terminal domain"/>
    <property type="match status" value="1"/>
</dbReference>
<dbReference type="InterPro" id="IPR007867">
    <property type="entry name" value="GMC_OxRtase_C"/>
</dbReference>
<evidence type="ECO:0000256" key="5">
    <source>
        <dbReference type="PIRSR" id="PIRSR000137-2"/>
    </source>
</evidence>
<gene>
    <name evidence="9" type="ORF">FCC1311_097132</name>
</gene>
<comment type="caution">
    <text evidence="9">The sequence shown here is derived from an EMBL/GenBank/DDBJ whole genome shotgun (WGS) entry which is preliminary data.</text>
</comment>
<feature type="domain" description="Glucose-methanol-choline oxidoreductase N-terminal" evidence="7">
    <location>
        <begin position="123"/>
        <end position="146"/>
    </location>
</feature>
<dbReference type="Gene3D" id="3.30.560.10">
    <property type="entry name" value="Glucose Oxidase, domain 3"/>
    <property type="match status" value="1"/>
</dbReference>
<evidence type="ECO:0000313" key="9">
    <source>
        <dbReference type="EMBL" id="GBG33490.1"/>
    </source>
</evidence>
<comment type="cofactor">
    <cofactor evidence="1 5">
        <name>FAD</name>
        <dbReference type="ChEBI" id="CHEBI:57692"/>
    </cofactor>
</comment>
<dbReference type="OrthoDB" id="269227at2759"/>
<dbReference type="EMBL" id="BEYU01000158">
    <property type="protein sequence ID" value="GBG33490.1"/>
    <property type="molecule type" value="Genomic_DNA"/>
</dbReference>
<evidence type="ECO:0000256" key="4">
    <source>
        <dbReference type="ARBA" id="ARBA00022827"/>
    </source>
</evidence>
<dbReference type="PIRSF" id="PIRSF000137">
    <property type="entry name" value="Alcohol_oxidase"/>
    <property type="match status" value="1"/>
</dbReference>
<dbReference type="Pfam" id="PF00732">
    <property type="entry name" value="GMC_oxred_N"/>
    <property type="match status" value="1"/>
</dbReference>
<dbReference type="Proteomes" id="UP000241890">
    <property type="component" value="Unassembled WGS sequence"/>
</dbReference>
<dbReference type="AlphaFoldDB" id="A0A2R5GRL6"/>
<keyword evidence="4 5" id="KW-0274">FAD</keyword>
<protein>
    <submittedName>
        <fullName evidence="9">Choline dehydrogenase, mitochondrial</fullName>
    </submittedName>
</protein>
<dbReference type="InterPro" id="IPR036188">
    <property type="entry name" value="FAD/NAD-bd_sf"/>
</dbReference>
<dbReference type="GO" id="GO:0050660">
    <property type="term" value="F:flavin adenine dinucleotide binding"/>
    <property type="evidence" value="ECO:0007669"/>
    <property type="project" value="InterPro"/>
</dbReference>
<dbReference type="Gene3D" id="3.50.50.60">
    <property type="entry name" value="FAD/NAD(P)-binding domain"/>
    <property type="match status" value="1"/>
</dbReference>
<dbReference type="SUPFAM" id="SSF51905">
    <property type="entry name" value="FAD/NAD(P)-binding domain"/>
    <property type="match status" value="1"/>
</dbReference>
<evidence type="ECO:0000259" key="8">
    <source>
        <dbReference type="PROSITE" id="PS00624"/>
    </source>
</evidence>
<dbReference type="PANTHER" id="PTHR11552:SF147">
    <property type="entry name" value="CHOLINE DEHYDROGENASE, MITOCHONDRIAL"/>
    <property type="match status" value="1"/>
</dbReference>
<accession>A0A2R5GRL6</accession>
<sequence length="623" mass="68631">MEGARRVQKLASHLDAPGAANADAKVHAQETAAKGLQEGGTISGDYDYVVIGAGSAGCVVASRLSEDPNVSVLLLEAGPTNQVYRVFQPLVTCADLQNSEYDWAYRSEPQREQAGRVSHWPRGKCLGGSSSINTMLYVRGDPRNYDQWEQELGCEGWSYKDVLPYFLKSENLVVSDKMDPNFHPAAYHGRNGPLTVTDINDPIYPSVARDTSERFVAACNECGVRGPHDYNGPEQEGASLSQNSTYNGKRVDTASAFIFDNGAINRPNLTVVTYAHVEKIVIQGDTAVGVLVKTGNHDAETLNSDKVPSQYVGIRKEVVVCGGAVNTPQVLMLSGIGPRAELEKVNIPVIADLPVGENLEDHLLFFLEYAYKDHVSAFSGQPLQVIKAFWDYYVNSSGPFMFGPATALAFFRSGIRPEEDGNDLQIHFIPYAGNDLEQVERNFGFDTAQAYYQDLLKSNVTNRAIFLPSLVRPYSKGRVGLKSSNPFDAPLIDPKYLDDERDVRMLMSCYRKCLDLAEKTKAFSGHFAERIIDRDIKYDPNSDEYIEAEVRKRASTIYHPVGTTKMGRLDDPTVVCDAKTLKVKGFRNIRVGDCSIMPYVISGNTNAPAIMIGERVAAMIQSS</sequence>
<reference evidence="9 10" key="1">
    <citation type="submission" date="2017-12" db="EMBL/GenBank/DDBJ databases">
        <title>Sequencing, de novo assembly and annotation of complete genome of a new Thraustochytrid species, strain FCC1311.</title>
        <authorList>
            <person name="Sedici K."/>
            <person name="Godart F."/>
            <person name="Aiese Cigliano R."/>
            <person name="Sanseverino W."/>
            <person name="Barakat M."/>
            <person name="Ortet P."/>
            <person name="Marechal E."/>
            <person name="Cagnac O."/>
            <person name="Amato A."/>
        </authorList>
    </citation>
    <scope>NUCLEOTIDE SEQUENCE [LARGE SCALE GENOMIC DNA]</scope>
</reference>
<feature type="binding site" evidence="5">
    <location>
        <position position="277"/>
    </location>
    <ligand>
        <name>FAD</name>
        <dbReference type="ChEBI" id="CHEBI:57692"/>
    </ligand>
</feature>
<name>A0A2R5GRL6_9STRA</name>
<evidence type="ECO:0000259" key="7">
    <source>
        <dbReference type="PROSITE" id="PS00623"/>
    </source>
</evidence>
<keyword evidence="10" id="KW-1185">Reference proteome</keyword>
<dbReference type="PANTHER" id="PTHR11552">
    <property type="entry name" value="GLUCOSE-METHANOL-CHOLINE GMC OXIDOREDUCTASE"/>
    <property type="match status" value="1"/>
</dbReference>
<feature type="domain" description="Glucose-methanol-choline oxidoreductase N-terminal" evidence="8">
    <location>
        <begin position="323"/>
        <end position="337"/>
    </location>
</feature>
<dbReference type="PROSITE" id="PS00624">
    <property type="entry name" value="GMC_OXRED_2"/>
    <property type="match status" value="1"/>
</dbReference>
<evidence type="ECO:0000313" key="10">
    <source>
        <dbReference type="Proteomes" id="UP000241890"/>
    </source>
</evidence>
<evidence type="ECO:0000256" key="2">
    <source>
        <dbReference type="ARBA" id="ARBA00010790"/>
    </source>
</evidence>
<evidence type="ECO:0000256" key="6">
    <source>
        <dbReference type="RuleBase" id="RU003968"/>
    </source>
</evidence>
<comment type="similarity">
    <text evidence="2 6">Belongs to the GMC oxidoreductase family.</text>
</comment>
<proteinExistence type="inferred from homology"/>
<evidence type="ECO:0000256" key="3">
    <source>
        <dbReference type="ARBA" id="ARBA00022630"/>
    </source>
</evidence>
<dbReference type="InterPro" id="IPR012132">
    <property type="entry name" value="GMC_OxRdtase"/>
</dbReference>
<dbReference type="InParanoid" id="A0A2R5GRL6"/>
<organism evidence="9 10">
    <name type="scientific">Hondaea fermentalgiana</name>
    <dbReference type="NCBI Taxonomy" id="2315210"/>
    <lineage>
        <taxon>Eukaryota</taxon>
        <taxon>Sar</taxon>
        <taxon>Stramenopiles</taxon>
        <taxon>Bigyra</taxon>
        <taxon>Labyrinthulomycetes</taxon>
        <taxon>Thraustochytrida</taxon>
        <taxon>Thraustochytriidae</taxon>
        <taxon>Hondaea</taxon>
    </lineage>
</organism>
<evidence type="ECO:0000256" key="1">
    <source>
        <dbReference type="ARBA" id="ARBA00001974"/>
    </source>
</evidence>
<dbReference type="GO" id="GO:0016614">
    <property type="term" value="F:oxidoreductase activity, acting on CH-OH group of donors"/>
    <property type="evidence" value="ECO:0007669"/>
    <property type="project" value="InterPro"/>
</dbReference>
<dbReference type="Pfam" id="PF05199">
    <property type="entry name" value="GMC_oxred_C"/>
    <property type="match status" value="1"/>
</dbReference>